<dbReference type="STRING" id="2656787.A0A370TBT7"/>
<dbReference type="InterPro" id="IPR012912">
    <property type="entry name" value="Plasmid_pRiA4b_Orf3-like"/>
</dbReference>
<evidence type="ECO:0000259" key="2">
    <source>
        <dbReference type="Pfam" id="PF07929"/>
    </source>
</evidence>
<dbReference type="AlphaFoldDB" id="A0A370TBT7"/>
<feature type="region of interest" description="Disordered" evidence="1">
    <location>
        <begin position="248"/>
        <end position="274"/>
    </location>
</feature>
<name>A0A370TBT7_9HELO</name>
<dbReference type="InterPro" id="IPR024047">
    <property type="entry name" value="MM3350-like_sf"/>
</dbReference>
<gene>
    <name evidence="3" type="ORF">BP5553_09718</name>
</gene>
<sequence>MPKAAKPRTTNRLGLFSWQGTASTARGLTKAGKPNTTTAERKVVKPTNDVADTGEVATASESKDPKPSPSPSLVEDYLLLVRLSEACYPTISRLLSVPSDLTFAELHEVFEVVFRWTNLHGYSFDVSKLLEEDEPSKYFPGSVMKNDAQREAKDVTLAGIYDNDEYKDKVEVSHSMHDHGGAMRDHEITFLGRGDPAMRKAIQISDDMKVVCLGDSGHPRVEERGSFDGSNGLKKLFTIRGGIMPKEMSGESTVVPTATPEDVGTATAKGEDPDKWDIVDVNRALSERFK</sequence>
<keyword evidence="4" id="KW-1185">Reference proteome</keyword>
<dbReference type="Pfam" id="PF07929">
    <property type="entry name" value="PRiA4_ORF3"/>
    <property type="match status" value="1"/>
</dbReference>
<dbReference type="OrthoDB" id="245563at2759"/>
<proteinExistence type="predicted"/>
<dbReference type="RefSeq" id="XP_031865640.1">
    <property type="nucleotide sequence ID" value="XM_032018341.1"/>
</dbReference>
<accession>A0A370TBT7</accession>
<reference evidence="3 4" key="1">
    <citation type="journal article" date="2018" name="IMA Fungus">
        <title>IMA Genome-F 9: Draft genome sequence of Annulohypoxylon stygium, Aspergillus mulundensis, Berkeleyomyces basicola (syn. Thielaviopsis basicola), Ceratocystis smalleyi, two Cercospora beticola strains, Coleophoma cylindrospora, Fusarium fracticaudum, Phialophora cf. hyalina, and Morchella septimelata.</title>
        <authorList>
            <person name="Wingfield B.D."/>
            <person name="Bills G.F."/>
            <person name="Dong Y."/>
            <person name="Huang W."/>
            <person name="Nel W.J."/>
            <person name="Swalarsk-Parry B.S."/>
            <person name="Vaghefi N."/>
            <person name="Wilken P.M."/>
            <person name="An Z."/>
            <person name="de Beer Z.W."/>
            <person name="De Vos L."/>
            <person name="Chen L."/>
            <person name="Duong T.A."/>
            <person name="Gao Y."/>
            <person name="Hammerbacher A."/>
            <person name="Kikkert J.R."/>
            <person name="Li Y."/>
            <person name="Li H."/>
            <person name="Li K."/>
            <person name="Li Q."/>
            <person name="Liu X."/>
            <person name="Ma X."/>
            <person name="Naidoo K."/>
            <person name="Pethybridge S.J."/>
            <person name="Sun J."/>
            <person name="Steenkamp E.T."/>
            <person name="van der Nest M.A."/>
            <person name="van Wyk S."/>
            <person name="Wingfield M.J."/>
            <person name="Xiong C."/>
            <person name="Yue Q."/>
            <person name="Zhang X."/>
        </authorList>
    </citation>
    <scope>NUCLEOTIDE SEQUENCE [LARGE SCALE GENOMIC DNA]</scope>
    <source>
        <strain evidence="3 4">BP 5553</strain>
    </source>
</reference>
<dbReference type="Proteomes" id="UP000254866">
    <property type="component" value="Unassembled WGS sequence"/>
</dbReference>
<feature type="region of interest" description="Disordered" evidence="1">
    <location>
        <begin position="24"/>
        <end position="71"/>
    </location>
</feature>
<dbReference type="SUPFAM" id="SSF159941">
    <property type="entry name" value="MM3350-like"/>
    <property type="match status" value="1"/>
</dbReference>
<organism evidence="3 4">
    <name type="scientific">Venustampulla echinocandica</name>
    <dbReference type="NCBI Taxonomy" id="2656787"/>
    <lineage>
        <taxon>Eukaryota</taxon>
        <taxon>Fungi</taxon>
        <taxon>Dikarya</taxon>
        <taxon>Ascomycota</taxon>
        <taxon>Pezizomycotina</taxon>
        <taxon>Leotiomycetes</taxon>
        <taxon>Helotiales</taxon>
        <taxon>Pleuroascaceae</taxon>
        <taxon>Venustampulla</taxon>
    </lineage>
</organism>
<feature type="domain" description="Plasmid pRiA4b Orf3-like" evidence="2">
    <location>
        <begin position="77"/>
        <end position="158"/>
    </location>
</feature>
<dbReference type="GeneID" id="43602567"/>
<evidence type="ECO:0000313" key="4">
    <source>
        <dbReference type="Proteomes" id="UP000254866"/>
    </source>
</evidence>
<protein>
    <recommendedName>
        <fullName evidence="2">Plasmid pRiA4b Orf3-like domain-containing protein</fullName>
    </recommendedName>
</protein>
<dbReference type="Gene3D" id="3.10.290.30">
    <property type="entry name" value="MM3350-like"/>
    <property type="match status" value="1"/>
</dbReference>
<comment type="caution">
    <text evidence="3">The sequence shown here is derived from an EMBL/GenBank/DDBJ whole genome shotgun (WGS) entry which is preliminary data.</text>
</comment>
<evidence type="ECO:0000256" key="1">
    <source>
        <dbReference type="SAM" id="MobiDB-lite"/>
    </source>
</evidence>
<dbReference type="EMBL" id="NPIC01000012">
    <property type="protein sequence ID" value="RDL31509.1"/>
    <property type="molecule type" value="Genomic_DNA"/>
</dbReference>
<evidence type="ECO:0000313" key="3">
    <source>
        <dbReference type="EMBL" id="RDL31509.1"/>
    </source>
</evidence>